<feature type="domain" description="C2" evidence="13">
    <location>
        <begin position="705"/>
        <end position="836"/>
    </location>
</feature>
<reference evidence="15 16" key="1">
    <citation type="submission" date="2014-04" db="EMBL/GenBank/DDBJ databases">
        <authorList>
            <consortium name="DOE Joint Genome Institute"/>
            <person name="Kuo A."/>
            <person name="Kohler A."/>
            <person name="Nagy L.G."/>
            <person name="Floudas D."/>
            <person name="Copeland A."/>
            <person name="Barry K.W."/>
            <person name="Cichocki N."/>
            <person name="Veneault-Fourrey C."/>
            <person name="LaButti K."/>
            <person name="Lindquist E.A."/>
            <person name="Lipzen A."/>
            <person name="Lundell T."/>
            <person name="Morin E."/>
            <person name="Murat C."/>
            <person name="Sun H."/>
            <person name="Tunlid A."/>
            <person name="Henrissat B."/>
            <person name="Grigoriev I.V."/>
            <person name="Hibbett D.S."/>
            <person name="Martin F."/>
            <person name="Nordberg H.P."/>
            <person name="Cantor M.N."/>
            <person name="Hua S.X."/>
        </authorList>
    </citation>
    <scope>NUCLEOTIDE SEQUENCE [LARGE SCALE GENOMIC DNA]</scope>
    <source>
        <strain evidence="15 16">Foug A</strain>
    </source>
</reference>
<dbReference type="SMART" id="SM00239">
    <property type="entry name" value="C2"/>
    <property type="match status" value="5"/>
</dbReference>
<evidence type="ECO:0000256" key="3">
    <source>
        <dbReference type="ARBA" id="ARBA00022553"/>
    </source>
</evidence>
<keyword evidence="7 12" id="KW-1133">Transmembrane helix</keyword>
<dbReference type="InterPro" id="IPR000008">
    <property type="entry name" value="C2_dom"/>
</dbReference>
<feature type="compositionally biased region" description="Low complexity" evidence="11">
    <location>
        <begin position="13"/>
        <end position="25"/>
    </location>
</feature>
<dbReference type="GO" id="GO:0061817">
    <property type="term" value="P:endoplasmic reticulum-plasma membrane tethering"/>
    <property type="evidence" value="ECO:0007669"/>
    <property type="project" value="InterPro"/>
</dbReference>
<sequence length="1453" mass="160918">MATVDAPPGSVEAKQQQAQAEANAQMNRIIADDTSKGATVHVFDPDASPEKKASEAAKQRDALKPCTVSDGDGPWAKELPVDTGKNGAVPMITVEDTDRPTNGDDKKPAQAPPEPSAPGTYPSGPAPEIPDWYKVGWRAVAGVDVPQSQDENARDKAVLERFLSDQFYGAWYHDAGIIIFAVLTSHFFARFGLGWGWLFILLAVCCTYYTTSVGRVRRRARDDIQRELVKTRLASEHESAEWLNNFLDRFWLIYEPVLSSTVVSSVDQILSVSTPAFLDSLRLSTFTLGTKAPRIDKVRTFPDTEDDVVMMDWGISFTPNDISDMTPREAKNKVNPKIVLSVRVGRGLATAAIPIMIEDITFTGLMRIKLKLVSNFPHIQIVDLSFLEKPVLDYVLKPVGGDTFGFDIAHIPGLSDFIREMVHGTLGPMMYDPNVFTLNLEQLLSGVPLDAAIGVVQVNVESARELKGNKIGGGSPDPYVSITINNRQELARTKYVHDTYNPTWMESKFILVNSLQEPLVLNVMDYNDHRKDTKLGATTFELHKLLDDATIENIQLSVLRDGKDRGQLRFNVQYYPVLKPELVEGKEQLQDTNVGIVRLTVHQAKELDVSKSITRDLNPLVKVYLGNSTDVIHRTQIIKHTNNPVWESPVEFLCLDKRSSMITIKVADDRDFLKDPILGSMSVRLEDLLAGMSEGRDWWPLNNCKSGKIRVSSQWKPLQMAGAISGVNQFVPPIGVLRLWLQRATDVKNVEAALGGKSDPYVQVLVNNVIKGRTEVVNNNLNPEWDEIIYIPVHSLRETVFMEVMDYQNLTKDRSLGTVELQISELARESSADPQYCHESIGKKEAQDRIKLNEDSYHGQLHYVAEFIPSLALKDVHFDEDESELQKAAKTSDGLNGRVAGTQPIGTDSPQGAKADGAAANGTTNGTSSAADTEPKAEGEEEEESIKDSGLELSKDELLKHQSGIILFNVVSGELHKKSRLEVLLDDGYWPAFSTIKASSIHARWQHIGEAFVKELDFGRVWLRLNENAEGDRDDIIAEWKGGAKAFLEETLDHRSIFTLTNDEKKSTVVIEARYVPVPVKLEPRESINNQGVLRFDLLGAKDLRAVDRGGKSDPYAVFTLNGQKVFKSQTKKKTLNPEWTEIFNTNVPSRVAADFTVEVFDWNQLEQAKSLGVGRIRLDDLEPFAAAERSISLSSEKHGEKGTLQCRMVFQPEIIVRTRKNTSTFSVATRAVTTIGSLPMEAGKGVLHGVGNIFKSALPPHHEVPSPPPVQSTGSSAGSGVKAARSVESLTPVVAPSEPGSLRVVVLSGKDLQAHDAKPYVVIRVGDKEQKTKHGHHKTSTPEWNESFTFAATAFTAKLYIWVYDHKTLGKDKVLGEGEIEIWRHVQPGQFSVAEATSDLREGGQVRLRLEFDPGSNPNIRDPSLTSLDRPLQASPSRFSIRGRRPGTIDES</sequence>
<evidence type="ECO:0000256" key="5">
    <source>
        <dbReference type="ARBA" id="ARBA00022737"/>
    </source>
</evidence>
<dbReference type="GO" id="GO:0006869">
    <property type="term" value="P:lipid transport"/>
    <property type="evidence" value="ECO:0007669"/>
    <property type="project" value="UniProtKB-KW"/>
</dbReference>
<dbReference type="SUPFAM" id="SSF49562">
    <property type="entry name" value="C2 domain (Calcium/lipid-binding domain, CaLB)"/>
    <property type="match status" value="5"/>
</dbReference>
<dbReference type="PROSITE" id="PS51847">
    <property type="entry name" value="SMP"/>
    <property type="match status" value="1"/>
</dbReference>
<feature type="compositionally biased region" description="Polar residues" evidence="11">
    <location>
        <begin position="1417"/>
        <end position="1428"/>
    </location>
</feature>
<dbReference type="FunCoup" id="A0A0C3EGF1">
    <property type="interactions" value="18"/>
</dbReference>
<keyword evidence="10 12" id="KW-0472">Membrane</keyword>
<dbReference type="Proteomes" id="UP000053989">
    <property type="component" value="Unassembled WGS sequence"/>
</dbReference>
<evidence type="ECO:0000256" key="1">
    <source>
        <dbReference type="ARBA" id="ARBA00004586"/>
    </source>
</evidence>
<dbReference type="CDD" id="cd04044">
    <property type="entry name" value="C2A_Tricalbin-like"/>
    <property type="match status" value="1"/>
</dbReference>
<evidence type="ECO:0000256" key="8">
    <source>
        <dbReference type="ARBA" id="ARBA00023055"/>
    </source>
</evidence>
<feature type="transmembrane region" description="Helical" evidence="12">
    <location>
        <begin position="171"/>
        <end position="189"/>
    </location>
</feature>
<evidence type="ECO:0000256" key="7">
    <source>
        <dbReference type="ARBA" id="ARBA00022989"/>
    </source>
</evidence>
<dbReference type="Pfam" id="PF00168">
    <property type="entry name" value="C2"/>
    <property type="match status" value="5"/>
</dbReference>
<keyword evidence="6" id="KW-0256">Endoplasmic reticulum</keyword>
<feature type="domain" description="C2" evidence="13">
    <location>
        <begin position="432"/>
        <end position="555"/>
    </location>
</feature>
<keyword evidence="8" id="KW-0445">Lipid transport</keyword>
<evidence type="ECO:0000256" key="4">
    <source>
        <dbReference type="ARBA" id="ARBA00022692"/>
    </source>
</evidence>
<evidence type="ECO:0000313" key="15">
    <source>
        <dbReference type="EMBL" id="KIM66991.1"/>
    </source>
</evidence>
<feature type="domain" description="SMP-LTD" evidence="14">
    <location>
        <begin position="236"/>
        <end position="441"/>
    </location>
</feature>
<evidence type="ECO:0000256" key="9">
    <source>
        <dbReference type="ARBA" id="ARBA00023121"/>
    </source>
</evidence>
<dbReference type="Pfam" id="PF24920">
    <property type="entry name" value="C2_TCB1"/>
    <property type="match status" value="1"/>
</dbReference>
<feature type="domain" description="C2" evidence="13">
    <location>
        <begin position="578"/>
        <end position="700"/>
    </location>
</feature>
<dbReference type="CDD" id="cd04045">
    <property type="entry name" value="C2C_Tricalbin-like"/>
    <property type="match status" value="1"/>
</dbReference>
<evidence type="ECO:0000256" key="12">
    <source>
        <dbReference type="SAM" id="Phobius"/>
    </source>
</evidence>
<dbReference type="CDD" id="cd04040">
    <property type="entry name" value="C2D_Tricalbin-like"/>
    <property type="match status" value="1"/>
</dbReference>
<feature type="region of interest" description="Disordered" evidence="11">
    <location>
        <begin position="1411"/>
        <end position="1453"/>
    </location>
</feature>
<keyword evidence="3" id="KW-0597">Phosphoprotein</keyword>
<evidence type="ECO:0000259" key="14">
    <source>
        <dbReference type="PROSITE" id="PS51847"/>
    </source>
</evidence>
<feature type="compositionally biased region" description="Low complexity" evidence="11">
    <location>
        <begin position="912"/>
        <end position="931"/>
    </location>
</feature>
<evidence type="ECO:0000256" key="6">
    <source>
        <dbReference type="ARBA" id="ARBA00022824"/>
    </source>
</evidence>
<dbReference type="Pfam" id="PF25669">
    <property type="entry name" value="SMP_MUG190-like"/>
    <property type="match status" value="2"/>
</dbReference>
<feature type="region of interest" description="Disordered" evidence="11">
    <location>
        <begin position="884"/>
        <end position="949"/>
    </location>
</feature>
<name>A0A0C3EGF1_9AGAM</name>
<feature type="region of interest" description="Disordered" evidence="11">
    <location>
        <begin position="1"/>
        <end position="125"/>
    </location>
</feature>
<dbReference type="EMBL" id="KN822014">
    <property type="protein sequence ID" value="KIM66991.1"/>
    <property type="molecule type" value="Genomic_DNA"/>
</dbReference>
<dbReference type="PROSITE" id="PS50004">
    <property type="entry name" value="C2"/>
    <property type="match status" value="5"/>
</dbReference>
<accession>A0A0C3EGF1</accession>
<dbReference type="GO" id="GO:0005789">
    <property type="term" value="C:endoplasmic reticulum membrane"/>
    <property type="evidence" value="ECO:0007669"/>
    <property type="project" value="UniProtKB-SubCell"/>
</dbReference>
<feature type="domain" description="C2" evidence="13">
    <location>
        <begin position="1074"/>
        <end position="1196"/>
    </location>
</feature>
<feature type="compositionally biased region" description="Basic and acidic residues" evidence="11">
    <location>
        <begin position="48"/>
        <end position="63"/>
    </location>
</feature>
<keyword evidence="5" id="KW-0677">Repeat</keyword>
<comment type="subcellular location">
    <subcellularLocation>
        <location evidence="1">Endoplasmic reticulum membrane</location>
    </subcellularLocation>
</comment>
<feature type="transmembrane region" description="Helical" evidence="12">
    <location>
        <begin position="195"/>
        <end position="211"/>
    </location>
</feature>
<keyword evidence="9" id="KW-0446">Lipid-binding</keyword>
<dbReference type="CDD" id="cd04052">
    <property type="entry name" value="C2B_Tricalbin-like"/>
    <property type="match status" value="1"/>
</dbReference>
<dbReference type="InterPro" id="IPR037765">
    <property type="entry name" value="C2B_Tricalbin"/>
</dbReference>
<dbReference type="PANTHER" id="PTHR46980">
    <property type="entry name" value="TRICALBIN-1-RELATED"/>
    <property type="match status" value="1"/>
</dbReference>
<dbReference type="PIRSF" id="PIRSF037232">
    <property type="entry name" value="Tricalbin"/>
    <property type="match status" value="1"/>
</dbReference>
<dbReference type="GO" id="GO:0008289">
    <property type="term" value="F:lipid binding"/>
    <property type="evidence" value="ECO:0007669"/>
    <property type="project" value="UniProtKB-KW"/>
</dbReference>
<evidence type="ECO:0000256" key="10">
    <source>
        <dbReference type="ARBA" id="ARBA00023136"/>
    </source>
</evidence>
<dbReference type="InterPro" id="IPR052455">
    <property type="entry name" value="Tricalbin_domain"/>
</dbReference>
<keyword evidence="16" id="KW-1185">Reference proteome</keyword>
<evidence type="ECO:0000256" key="2">
    <source>
        <dbReference type="ARBA" id="ARBA00022448"/>
    </source>
</evidence>
<dbReference type="STRING" id="1036808.A0A0C3EGF1"/>
<protein>
    <recommendedName>
        <fullName evidence="17">Tricalbin</fullName>
    </recommendedName>
</protein>
<reference evidence="16" key="2">
    <citation type="submission" date="2015-01" db="EMBL/GenBank/DDBJ databases">
        <title>Evolutionary Origins and Diversification of the Mycorrhizal Mutualists.</title>
        <authorList>
            <consortium name="DOE Joint Genome Institute"/>
            <consortium name="Mycorrhizal Genomics Consortium"/>
            <person name="Kohler A."/>
            <person name="Kuo A."/>
            <person name="Nagy L.G."/>
            <person name="Floudas D."/>
            <person name="Copeland A."/>
            <person name="Barry K.W."/>
            <person name="Cichocki N."/>
            <person name="Veneault-Fourrey C."/>
            <person name="LaButti K."/>
            <person name="Lindquist E.A."/>
            <person name="Lipzen A."/>
            <person name="Lundell T."/>
            <person name="Morin E."/>
            <person name="Murat C."/>
            <person name="Riley R."/>
            <person name="Ohm R."/>
            <person name="Sun H."/>
            <person name="Tunlid A."/>
            <person name="Henrissat B."/>
            <person name="Grigoriev I.V."/>
            <person name="Hibbett D.S."/>
            <person name="Martin F."/>
        </authorList>
    </citation>
    <scope>NUCLEOTIDE SEQUENCE [LARGE SCALE GENOMIC DNA]</scope>
    <source>
        <strain evidence="16">Foug A</strain>
    </source>
</reference>
<dbReference type="InterPro" id="IPR035892">
    <property type="entry name" value="C2_domain_sf"/>
</dbReference>
<dbReference type="OrthoDB" id="1029639at2759"/>
<feature type="region of interest" description="Disordered" evidence="11">
    <location>
        <begin position="1260"/>
        <end position="1280"/>
    </location>
</feature>
<dbReference type="GO" id="GO:0071944">
    <property type="term" value="C:cell periphery"/>
    <property type="evidence" value="ECO:0007669"/>
    <property type="project" value="UniProtKB-ARBA"/>
</dbReference>
<dbReference type="InterPro" id="IPR017147">
    <property type="entry name" value="Tricalbin"/>
</dbReference>
<dbReference type="InParanoid" id="A0A0C3EGF1"/>
<feature type="domain" description="C2" evidence="13">
    <location>
        <begin position="1283"/>
        <end position="1397"/>
    </location>
</feature>
<dbReference type="CDD" id="cd21678">
    <property type="entry name" value="SMP_TCB"/>
    <property type="match status" value="1"/>
</dbReference>
<feature type="compositionally biased region" description="Basic and acidic residues" evidence="11">
    <location>
        <begin position="96"/>
        <end position="108"/>
    </location>
</feature>
<organism evidence="15 16">
    <name type="scientific">Scleroderma citrinum Foug A</name>
    <dbReference type="NCBI Taxonomy" id="1036808"/>
    <lineage>
        <taxon>Eukaryota</taxon>
        <taxon>Fungi</taxon>
        <taxon>Dikarya</taxon>
        <taxon>Basidiomycota</taxon>
        <taxon>Agaricomycotina</taxon>
        <taxon>Agaricomycetes</taxon>
        <taxon>Agaricomycetidae</taxon>
        <taxon>Boletales</taxon>
        <taxon>Sclerodermatineae</taxon>
        <taxon>Sclerodermataceae</taxon>
        <taxon>Scleroderma</taxon>
    </lineage>
</organism>
<dbReference type="InterPro" id="IPR037761">
    <property type="entry name" value="C2A_Tricalbin"/>
</dbReference>
<dbReference type="InterPro" id="IPR031468">
    <property type="entry name" value="SMP_LBD"/>
</dbReference>
<keyword evidence="4 12" id="KW-0812">Transmembrane</keyword>
<proteinExistence type="predicted"/>
<dbReference type="Gene3D" id="2.60.40.150">
    <property type="entry name" value="C2 domain"/>
    <property type="match status" value="5"/>
</dbReference>
<evidence type="ECO:0000313" key="16">
    <source>
        <dbReference type="Proteomes" id="UP000053989"/>
    </source>
</evidence>
<evidence type="ECO:0008006" key="17">
    <source>
        <dbReference type="Google" id="ProtNLM"/>
    </source>
</evidence>
<dbReference type="PANTHER" id="PTHR46980:SF2">
    <property type="entry name" value="TRICALBIN-1-RELATED"/>
    <property type="match status" value="1"/>
</dbReference>
<keyword evidence="2" id="KW-0813">Transport</keyword>
<dbReference type="CDD" id="cd00030">
    <property type="entry name" value="C2"/>
    <property type="match status" value="1"/>
</dbReference>
<gene>
    <name evidence="15" type="ORF">SCLCIDRAFT_108685</name>
</gene>
<dbReference type="HOGENOM" id="CLU_001661_1_0_1"/>
<dbReference type="InterPro" id="IPR037762">
    <property type="entry name" value="C2C_Tricalbin"/>
</dbReference>
<dbReference type="InterPro" id="IPR037756">
    <property type="entry name" value="C2D_Tricalbin"/>
</dbReference>
<evidence type="ECO:0000259" key="13">
    <source>
        <dbReference type="PROSITE" id="PS50004"/>
    </source>
</evidence>
<dbReference type="InterPro" id="IPR056910">
    <property type="entry name" value="TCB1-3_C2"/>
</dbReference>
<evidence type="ECO:0000256" key="11">
    <source>
        <dbReference type="SAM" id="MobiDB-lite"/>
    </source>
</evidence>